<dbReference type="GO" id="GO:0050567">
    <property type="term" value="F:glutaminyl-tRNA synthase (glutamine-hydrolyzing) activity"/>
    <property type="evidence" value="ECO:0007669"/>
    <property type="project" value="UniProtKB-UniRule"/>
</dbReference>
<dbReference type="PROSITE" id="PS00144">
    <property type="entry name" value="ASN_GLN_ASE_1"/>
    <property type="match status" value="1"/>
</dbReference>
<dbReference type="PANTHER" id="PTHR11707:SF28">
    <property type="entry name" value="60 KDA LYSOPHOSPHOLIPASE"/>
    <property type="match status" value="1"/>
</dbReference>
<dbReference type="InterPro" id="IPR037222">
    <property type="entry name" value="GatD_N_sf"/>
</dbReference>
<dbReference type="AlphaFoldDB" id="A0A7G9YL39"/>
<dbReference type="GO" id="GO:0006520">
    <property type="term" value="P:amino acid metabolic process"/>
    <property type="evidence" value="ECO:0007669"/>
    <property type="project" value="InterPro"/>
</dbReference>
<feature type="active site" evidence="5">
    <location>
        <position position="240"/>
    </location>
</feature>
<dbReference type="EC" id="6.3.5.-" evidence="5 8"/>
<dbReference type="PROSITE" id="PS51732">
    <property type="entry name" value="ASN_GLN_ASE_3"/>
    <property type="match status" value="1"/>
</dbReference>
<feature type="active site" evidence="5 6">
    <location>
        <position position="87"/>
    </location>
</feature>
<dbReference type="GO" id="GO:0005524">
    <property type="term" value="F:ATP binding"/>
    <property type="evidence" value="ECO:0007669"/>
    <property type="project" value="UniProtKB-KW"/>
</dbReference>
<evidence type="ECO:0000259" key="10">
    <source>
        <dbReference type="Pfam" id="PF17763"/>
    </source>
</evidence>
<dbReference type="Gene3D" id="3.40.50.1170">
    <property type="entry name" value="L-asparaginase, N-terminal domain"/>
    <property type="match status" value="1"/>
</dbReference>
<evidence type="ECO:0000313" key="13">
    <source>
        <dbReference type="EMBL" id="QNO42523.1"/>
    </source>
</evidence>
<dbReference type="Gene3D" id="2.30.30.520">
    <property type="match status" value="1"/>
</dbReference>
<organism evidence="14">
    <name type="scientific">Candidatus Methanogaster sp. ANME-2c ERB4</name>
    <dbReference type="NCBI Taxonomy" id="2759911"/>
    <lineage>
        <taxon>Archaea</taxon>
        <taxon>Methanobacteriati</taxon>
        <taxon>Methanobacteriota</taxon>
        <taxon>Stenosarchaea group</taxon>
        <taxon>Methanomicrobia</taxon>
        <taxon>Methanosarcinales</taxon>
        <taxon>ANME-2 cluster</taxon>
        <taxon>Candidatus Methanogasteraceae</taxon>
        <taxon>Candidatus Methanogaster</taxon>
    </lineage>
</organism>
<dbReference type="Pfam" id="PF17763">
    <property type="entry name" value="Asparaginase_C"/>
    <property type="match status" value="1"/>
</dbReference>
<dbReference type="InterPro" id="IPR040919">
    <property type="entry name" value="Asparaginase_C"/>
</dbReference>
<feature type="domain" description="GatD N-terminal" evidence="11">
    <location>
        <begin position="4"/>
        <end position="50"/>
    </location>
</feature>
<keyword evidence="14" id="KW-0808">Transferase</keyword>
<dbReference type="InterPro" id="IPR006034">
    <property type="entry name" value="Asparaginase/glutaminase-like"/>
</dbReference>
<dbReference type="InterPro" id="IPR027473">
    <property type="entry name" value="L-asparaginase_C"/>
</dbReference>
<dbReference type="Pfam" id="PF18195">
    <property type="entry name" value="GatD_N"/>
    <property type="match status" value="1"/>
</dbReference>
<dbReference type="NCBIfam" id="TIGR02153">
    <property type="entry name" value="gatD_arch"/>
    <property type="match status" value="1"/>
</dbReference>
<dbReference type="CDD" id="cd08962">
    <property type="entry name" value="GatD"/>
    <property type="match status" value="1"/>
</dbReference>
<evidence type="ECO:0000256" key="1">
    <source>
        <dbReference type="ARBA" id="ARBA00022598"/>
    </source>
</evidence>
<dbReference type="InterPro" id="IPR011878">
    <property type="entry name" value="GatD"/>
</dbReference>
<dbReference type="NCBIfam" id="NF003217">
    <property type="entry name" value="PRK04183.1"/>
    <property type="match status" value="1"/>
</dbReference>
<evidence type="ECO:0000256" key="4">
    <source>
        <dbReference type="ARBA" id="ARBA00022917"/>
    </source>
</evidence>
<protein>
    <recommendedName>
        <fullName evidence="5 8">Glutamyl-tRNA(Gln) amidotransferase subunit D</fullName>
        <shortName evidence="5">Glu-ADT subunit D</shortName>
        <ecNumber evidence="5 8">6.3.5.-</ecNumber>
    </recommendedName>
</protein>
<dbReference type="GO" id="GO:0006450">
    <property type="term" value="P:regulation of translational fidelity"/>
    <property type="evidence" value="ECO:0007669"/>
    <property type="project" value="InterPro"/>
</dbReference>
<comment type="subunit">
    <text evidence="5 8">Heterodimer of GatD and GatE.</text>
</comment>
<dbReference type="InterPro" id="IPR027474">
    <property type="entry name" value="L-asparaginase_N"/>
</dbReference>
<evidence type="ECO:0000259" key="9">
    <source>
        <dbReference type="Pfam" id="PF00710"/>
    </source>
</evidence>
<evidence type="ECO:0000259" key="11">
    <source>
        <dbReference type="Pfam" id="PF18195"/>
    </source>
</evidence>
<feature type="active site" evidence="5">
    <location>
        <position position="164"/>
    </location>
</feature>
<dbReference type="EMBL" id="MT630748">
    <property type="protein sequence ID" value="QNO42523.1"/>
    <property type="molecule type" value="Genomic_DNA"/>
</dbReference>
<keyword evidence="3 5" id="KW-0067">ATP-binding</keyword>
<reference evidence="14" key="1">
    <citation type="submission" date="2020-06" db="EMBL/GenBank/DDBJ databases">
        <title>Unique genomic features of the anaerobic methanotrophic archaea.</title>
        <authorList>
            <person name="Chadwick G.L."/>
            <person name="Skennerton C.T."/>
            <person name="Laso-Perez R."/>
            <person name="Leu A.O."/>
            <person name="Speth D.R."/>
            <person name="Yu H."/>
            <person name="Morgan-Lang C."/>
            <person name="Hatzenpichler R."/>
            <person name="Goudeau D."/>
            <person name="Malmstrom R."/>
            <person name="Brazelton W.J."/>
            <person name="Woyke T."/>
            <person name="Hallam S.J."/>
            <person name="Tyson G.W."/>
            <person name="Wegener G."/>
            <person name="Boetius A."/>
            <person name="Orphan V."/>
        </authorList>
    </citation>
    <scope>NUCLEOTIDE SEQUENCE</scope>
</reference>
<comment type="catalytic activity">
    <reaction evidence="5 8">
        <text>L-glutamyl-tRNA(Gln) + L-glutamine + ATP + H2O = L-glutaminyl-tRNA(Gln) + L-glutamate + ADP + phosphate + H(+)</text>
        <dbReference type="Rhea" id="RHEA:17521"/>
        <dbReference type="Rhea" id="RHEA-COMP:9681"/>
        <dbReference type="Rhea" id="RHEA-COMP:9684"/>
        <dbReference type="ChEBI" id="CHEBI:15377"/>
        <dbReference type="ChEBI" id="CHEBI:15378"/>
        <dbReference type="ChEBI" id="CHEBI:29985"/>
        <dbReference type="ChEBI" id="CHEBI:30616"/>
        <dbReference type="ChEBI" id="CHEBI:43474"/>
        <dbReference type="ChEBI" id="CHEBI:58359"/>
        <dbReference type="ChEBI" id="CHEBI:78520"/>
        <dbReference type="ChEBI" id="CHEBI:78521"/>
        <dbReference type="ChEBI" id="CHEBI:456216"/>
    </reaction>
</comment>
<name>A0A7G9YL39_9EURY</name>
<evidence type="ECO:0000256" key="8">
    <source>
        <dbReference type="RuleBase" id="RU004457"/>
    </source>
</evidence>
<dbReference type="PIRSF" id="PIRSF001220">
    <property type="entry name" value="L-ASNase_gatD"/>
    <property type="match status" value="1"/>
</dbReference>
<dbReference type="HAMAP" id="MF_00586">
    <property type="entry name" value="GatD"/>
    <property type="match status" value="1"/>
</dbReference>
<comment type="function">
    <text evidence="5 8">Allows the formation of correctly charged Gln-tRNA(Gln) through the transamidation of misacylated Glu-tRNA(Gln) in organisms which lack glutaminyl-tRNA synthetase. The reaction takes place in the presence of glutamine and ATP through an activated gamma-phospho-Glu-tRNA(Gln). The GatDE system is specific for glutamate and does not act on aspartate.</text>
</comment>
<gene>
    <name evidence="5 14" type="primary">gatD</name>
    <name evidence="14" type="ORF">IBEPLGGF_00003</name>
    <name evidence="12" type="ORF">JAMFHPCN_00003</name>
    <name evidence="13" type="ORF">KMCHGNIM_00013</name>
</gene>
<dbReference type="InterPro" id="IPR036152">
    <property type="entry name" value="Asp/glu_Ase-like_sf"/>
</dbReference>
<keyword evidence="4 5" id="KW-0648">Protein biosynthesis</keyword>
<accession>A0A7G9YL39</accession>
<keyword evidence="1 5" id="KW-0436">Ligase</keyword>
<feature type="domain" description="Asparaginase/glutaminase C-terminal" evidence="10">
    <location>
        <begin position="292"/>
        <end position="401"/>
    </location>
</feature>
<evidence type="ECO:0000313" key="14">
    <source>
        <dbReference type="EMBL" id="QNO48723.1"/>
    </source>
</evidence>
<evidence type="ECO:0000256" key="7">
    <source>
        <dbReference type="PROSITE-ProRule" id="PRU10100"/>
    </source>
</evidence>
<dbReference type="EMBL" id="MT630700">
    <property type="protein sequence ID" value="QNO42020.1"/>
    <property type="molecule type" value="Genomic_DNA"/>
</dbReference>
<dbReference type="Gene3D" id="3.40.50.40">
    <property type="match status" value="1"/>
</dbReference>
<dbReference type="FunFam" id="3.40.50.1170:FF:000001">
    <property type="entry name" value="L-asparaginase 2"/>
    <property type="match status" value="1"/>
</dbReference>
<evidence type="ECO:0000256" key="3">
    <source>
        <dbReference type="ARBA" id="ARBA00022840"/>
    </source>
</evidence>
<feature type="domain" description="L-asparaginase N-terminal" evidence="9">
    <location>
        <begin position="79"/>
        <end position="267"/>
    </location>
</feature>
<evidence type="ECO:0000256" key="5">
    <source>
        <dbReference type="HAMAP-Rule" id="MF_00586"/>
    </source>
</evidence>
<dbReference type="PRINTS" id="PR00139">
    <property type="entry name" value="ASNGLNASE"/>
</dbReference>
<dbReference type="InterPro" id="IPR037152">
    <property type="entry name" value="L-asparaginase_N_sf"/>
</dbReference>
<dbReference type="Pfam" id="PF00710">
    <property type="entry name" value="Asparaginase"/>
    <property type="match status" value="1"/>
</dbReference>
<feature type="active site" evidence="5 7">
    <location>
        <position position="163"/>
    </location>
</feature>
<evidence type="ECO:0000256" key="6">
    <source>
        <dbReference type="PROSITE-ProRule" id="PRU10099"/>
    </source>
</evidence>
<dbReference type="PANTHER" id="PTHR11707">
    <property type="entry name" value="L-ASPARAGINASE"/>
    <property type="match status" value="1"/>
</dbReference>
<dbReference type="PROSITE" id="PS00917">
    <property type="entry name" value="ASN_GLN_ASE_2"/>
    <property type="match status" value="1"/>
</dbReference>
<dbReference type="InterPro" id="IPR040918">
    <property type="entry name" value="GatD_N"/>
</dbReference>
<dbReference type="GO" id="GO:0004067">
    <property type="term" value="F:asparaginase activity"/>
    <property type="evidence" value="ECO:0007669"/>
    <property type="project" value="UniProtKB-UniRule"/>
</dbReference>
<dbReference type="EMBL" id="MT631360">
    <property type="protein sequence ID" value="QNO48723.1"/>
    <property type="molecule type" value="Genomic_DNA"/>
</dbReference>
<evidence type="ECO:0000313" key="12">
    <source>
        <dbReference type="EMBL" id="QNO42020.1"/>
    </source>
</evidence>
<dbReference type="PIRSF" id="PIRSF500175">
    <property type="entry name" value="Glu_ADT_D"/>
    <property type="match status" value="1"/>
</dbReference>
<dbReference type="InterPro" id="IPR027475">
    <property type="entry name" value="Asparaginase/glutaminase_AS2"/>
</dbReference>
<dbReference type="InterPro" id="IPR006033">
    <property type="entry name" value="AsnA_fam"/>
</dbReference>
<comment type="similarity">
    <text evidence="5 8">Belongs to the asparaginase 1 family. GatD subfamily.</text>
</comment>
<dbReference type="SMART" id="SM00870">
    <property type="entry name" value="Asparaginase"/>
    <property type="match status" value="1"/>
</dbReference>
<keyword evidence="2 5" id="KW-0547">Nucleotide-binding</keyword>
<evidence type="ECO:0000256" key="2">
    <source>
        <dbReference type="ARBA" id="ARBA00022741"/>
    </source>
</evidence>
<dbReference type="InterPro" id="IPR020827">
    <property type="entry name" value="Asparaginase/glutaminase_AS1"/>
</dbReference>
<dbReference type="GO" id="GO:0016740">
    <property type="term" value="F:transferase activity"/>
    <property type="evidence" value="ECO:0007669"/>
    <property type="project" value="UniProtKB-KW"/>
</dbReference>
<proteinExistence type="inferred from homology"/>
<dbReference type="NCBIfam" id="TIGR00519">
    <property type="entry name" value="asnASE_I"/>
    <property type="match status" value="1"/>
</dbReference>
<dbReference type="GO" id="GO:0006412">
    <property type="term" value="P:translation"/>
    <property type="evidence" value="ECO:0007669"/>
    <property type="project" value="UniProtKB-UniRule"/>
</dbReference>
<sequence length="434" mass="47082">MEPEQGDRVRVITDCVTYEGVLMPSTTGRIVIKLGNGYNVGVDSGAQIELVGKRAPGSRESEREGKREEWAERDDLPTVAILSTGGTIASRVDYRTGAVTAQFTAEDVLDAIPELRKIANYRSRVVYNILSENMRAEYWVELARAIAEEIENGVDGVIVTHGTDTMGYTAAALSFMIETPVPIVLVGSQRSADRPSSDNAMNAICAASVAVSDIAEVCVVMHGSTSDDFCLIHRGTRVRKMHTSRRDAFKSINASPIGRIEYPQCEIRTFTDYTRRGEGGLVLRDSMEQKCALLKYIPGASPELLRFCSFSGYRGIVIEGTGLGHVASDWIELIEYAASVGIPVVITSQCLNGRICDRVYDTGRDMLNAGAIEAEDMLPEVALVKLMWSLGQGWEYDEICAKMTENIAGEISGSSGYGYGSGAADRASKPSVDA</sequence>
<dbReference type="SUPFAM" id="SSF53774">
    <property type="entry name" value="Glutaminase/Asparaginase"/>
    <property type="match status" value="1"/>
</dbReference>
<dbReference type="SUPFAM" id="SSF141300">
    <property type="entry name" value="GatD N-terminal domain-like"/>
    <property type="match status" value="1"/>
</dbReference>